<gene>
    <name evidence="1" type="ORF">VA596_42375</name>
</gene>
<comment type="caution">
    <text evidence="1">The sequence shown here is derived from an EMBL/GenBank/DDBJ whole genome shotgun (WGS) entry which is preliminary data.</text>
</comment>
<dbReference type="RefSeq" id="WP_323335328.1">
    <property type="nucleotide sequence ID" value="NZ_JAYFSI010000014.1"/>
</dbReference>
<evidence type="ECO:0008006" key="3">
    <source>
        <dbReference type="Google" id="ProtNLM"/>
    </source>
</evidence>
<dbReference type="EMBL" id="JAYFSI010000014">
    <property type="protein sequence ID" value="MEA5366237.1"/>
    <property type="molecule type" value="Genomic_DNA"/>
</dbReference>
<sequence length="160" mass="18278">MNHTRNEDQEFRRRCETIIATLPIRYPFELRAFLKAVGKQREMTVVLGRMLTGRSGTTGLMMRVRTDCLLGVAAAAAPAHVYHIVFHEIGHWVLDHPGDYVCSRRTSTENQRELDAEQFAHQLQAHVRAGTTRHRYRHLPPGRTALRAAFGARHHLYADG</sequence>
<accession>A0ABU5RIY0</accession>
<dbReference type="Proteomes" id="UP001304298">
    <property type="component" value="Unassembled WGS sequence"/>
</dbReference>
<name>A0ABU5RIY0_9PSEU</name>
<keyword evidence="2" id="KW-1185">Reference proteome</keyword>
<organism evidence="1 2">
    <name type="scientific">Amycolatopsis heterodermiae</name>
    <dbReference type="NCBI Taxonomy" id="3110235"/>
    <lineage>
        <taxon>Bacteria</taxon>
        <taxon>Bacillati</taxon>
        <taxon>Actinomycetota</taxon>
        <taxon>Actinomycetes</taxon>
        <taxon>Pseudonocardiales</taxon>
        <taxon>Pseudonocardiaceae</taxon>
        <taxon>Amycolatopsis</taxon>
    </lineage>
</organism>
<reference evidence="1 2" key="1">
    <citation type="submission" date="2023-12" db="EMBL/GenBank/DDBJ databases">
        <title>Amycolatopsis sp. V23-08.</title>
        <authorList>
            <person name="Somphong A."/>
        </authorList>
    </citation>
    <scope>NUCLEOTIDE SEQUENCE [LARGE SCALE GENOMIC DNA]</scope>
    <source>
        <strain evidence="1 2">V23-08</strain>
    </source>
</reference>
<proteinExistence type="predicted"/>
<evidence type="ECO:0000313" key="1">
    <source>
        <dbReference type="EMBL" id="MEA5366237.1"/>
    </source>
</evidence>
<protein>
    <recommendedName>
        <fullName evidence="3">ImmA/IrrE family metallo-endopeptidase</fullName>
    </recommendedName>
</protein>
<evidence type="ECO:0000313" key="2">
    <source>
        <dbReference type="Proteomes" id="UP001304298"/>
    </source>
</evidence>